<dbReference type="PROSITE" id="PS51147">
    <property type="entry name" value="PFTA"/>
    <property type="match status" value="4"/>
</dbReference>
<evidence type="ECO:0000256" key="4">
    <source>
        <dbReference type="ARBA" id="ARBA00022737"/>
    </source>
</evidence>
<comment type="catalytic activity">
    <reaction evidence="5 6">
        <text>geranylgeranyl diphosphate + L-cysteinyl-[protein] = S-geranylgeranyl-L-cysteinyl-[protein] + diphosphate</text>
        <dbReference type="Rhea" id="RHEA:21240"/>
        <dbReference type="Rhea" id="RHEA-COMP:10131"/>
        <dbReference type="Rhea" id="RHEA-COMP:11537"/>
        <dbReference type="ChEBI" id="CHEBI:29950"/>
        <dbReference type="ChEBI" id="CHEBI:33019"/>
        <dbReference type="ChEBI" id="CHEBI:57533"/>
        <dbReference type="ChEBI" id="CHEBI:86021"/>
        <dbReference type="EC" id="2.5.1.60"/>
    </reaction>
</comment>
<sequence length="440" mass="51030">MASHGISRSEYAAQSRDGHRREKELKKIEEYNQLAGAVQERRLAREYNLEALEGTTRLLKINPEYYTIWNYRREILQQTLLSKHPSPGIPLPPASTSARTCPEVNETGQGPEEVARSLRAAYTSKATLHLKEELAFLLPLLSSFPKCYWIWNHRLWTLQRATEILPADKADIFWQEELGLVGLMLRRDVRNFHGWMYRRFVISNIESPRQKNVPGDEVENPSSMDTSLVEQEFAYTTKMVQGVGGMSNYSAWHNRSKLIPRLLSERKCGKQERMDFLEDGLFRPLFSPGKCLQKDIELELLKRNISTNPHDQSLWFYHRWLIYSNTITLDRNTLDAISPFMTRGTKLLMLAAEIGTLEDLLETHSGCKYILKALVEYVGLLQRVRKDPKGPEDDEEDEEGLTEDDEKKGSEDRRTWLAKLISIDPMRKGRYQEILRSLEN</sequence>
<evidence type="ECO:0000313" key="8">
    <source>
        <dbReference type="EMBL" id="CUS09800.1"/>
    </source>
</evidence>
<dbReference type="GO" id="GO:0097354">
    <property type="term" value="P:prenylation"/>
    <property type="evidence" value="ECO:0007669"/>
    <property type="project" value="UniProtKB-UniRule"/>
</dbReference>
<dbReference type="AlphaFoldDB" id="A0A292PTK2"/>
<feature type="region of interest" description="Disordered" evidence="7">
    <location>
        <begin position="1"/>
        <end position="22"/>
    </location>
</feature>
<dbReference type="EC" id="2.5.1.60" evidence="6"/>
<dbReference type="InterPro" id="IPR002088">
    <property type="entry name" value="Prenyl_trans_a"/>
</dbReference>
<evidence type="ECO:0000256" key="2">
    <source>
        <dbReference type="ARBA" id="ARBA00022602"/>
    </source>
</evidence>
<gene>
    <name evidence="8" type="ORF">GSTUAT00006090001</name>
</gene>
<name>A0A292PTK2_9PEZI</name>
<evidence type="ECO:0000256" key="5">
    <source>
        <dbReference type="ARBA" id="ARBA00047658"/>
    </source>
</evidence>
<dbReference type="GO" id="GO:0004663">
    <property type="term" value="F:Rab geranylgeranyltransferase activity"/>
    <property type="evidence" value="ECO:0007669"/>
    <property type="project" value="UniProtKB-UniRule"/>
</dbReference>
<keyword evidence="9" id="KW-1185">Reference proteome</keyword>
<proteinExistence type="inferred from homology"/>
<evidence type="ECO:0000256" key="3">
    <source>
        <dbReference type="ARBA" id="ARBA00022679"/>
    </source>
</evidence>
<evidence type="ECO:0000256" key="1">
    <source>
        <dbReference type="ARBA" id="ARBA00006734"/>
    </source>
</evidence>
<keyword evidence="2 6" id="KW-0637">Prenyltransferase</keyword>
<evidence type="ECO:0000256" key="7">
    <source>
        <dbReference type="SAM" id="MobiDB-lite"/>
    </source>
</evidence>
<protein>
    <recommendedName>
        <fullName evidence="6">Geranylgeranyl transferase type-2 subunit alpha</fullName>
        <ecNumber evidence="6">2.5.1.60</ecNumber>
    </recommendedName>
    <alternativeName>
        <fullName evidence="6">Geranylgeranyl transferase type II subunit alpha</fullName>
    </alternativeName>
</protein>
<dbReference type="PANTHER" id="PTHR11129:SF2">
    <property type="entry name" value="GERANYLGERANYL TRANSFERASE TYPE-2 SUBUNIT ALPHA"/>
    <property type="match status" value="1"/>
</dbReference>
<feature type="region of interest" description="Disordered" evidence="7">
    <location>
        <begin position="386"/>
        <end position="412"/>
    </location>
</feature>
<keyword evidence="3 6" id="KW-0808">Transferase</keyword>
<dbReference type="Pfam" id="PF01239">
    <property type="entry name" value="PPTA"/>
    <property type="match status" value="4"/>
</dbReference>
<feature type="compositionally biased region" description="Acidic residues" evidence="7">
    <location>
        <begin position="392"/>
        <end position="404"/>
    </location>
</feature>
<dbReference type="Proteomes" id="UP001412239">
    <property type="component" value="Unassembled WGS sequence"/>
</dbReference>
<keyword evidence="4" id="KW-0677">Repeat</keyword>
<reference evidence="8" key="1">
    <citation type="submission" date="2015-10" db="EMBL/GenBank/DDBJ databases">
        <authorList>
            <person name="Regsiter A."/>
            <person name="william w."/>
        </authorList>
    </citation>
    <scope>NUCLEOTIDE SEQUENCE</scope>
    <source>
        <strain evidence="8">Montdore</strain>
    </source>
</reference>
<evidence type="ECO:0000256" key="6">
    <source>
        <dbReference type="RuleBase" id="RU367120"/>
    </source>
</evidence>
<evidence type="ECO:0000313" key="9">
    <source>
        <dbReference type="Proteomes" id="UP001412239"/>
    </source>
</evidence>
<dbReference type="PANTHER" id="PTHR11129">
    <property type="entry name" value="PROTEIN FARNESYLTRANSFERASE ALPHA SUBUNIT/RAB GERANYLGERANYL TRANSFERASE ALPHA SUBUNIT"/>
    <property type="match status" value="1"/>
</dbReference>
<dbReference type="EMBL" id="LN891069">
    <property type="protein sequence ID" value="CUS09800.1"/>
    <property type="molecule type" value="Genomic_DNA"/>
</dbReference>
<organism evidence="8 9">
    <name type="scientific">Tuber aestivum</name>
    <name type="common">summer truffle</name>
    <dbReference type="NCBI Taxonomy" id="59557"/>
    <lineage>
        <taxon>Eukaryota</taxon>
        <taxon>Fungi</taxon>
        <taxon>Dikarya</taxon>
        <taxon>Ascomycota</taxon>
        <taxon>Pezizomycotina</taxon>
        <taxon>Pezizomycetes</taxon>
        <taxon>Pezizales</taxon>
        <taxon>Tuberaceae</taxon>
        <taxon>Tuber</taxon>
    </lineage>
</organism>
<comment type="similarity">
    <text evidence="1 6">Belongs to the protein prenyltransferase subunit alpha family.</text>
</comment>
<comment type="function">
    <text evidence="6">Catalyzes the transfer of a geranyl-geranyl moiety from geranyl-geranyl pyrophosphate to cysteines occuring in specific C-terminal amino acid sequences.</text>
</comment>
<dbReference type="GO" id="GO:0005968">
    <property type="term" value="C:Rab-protein geranylgeranyltransferase complex"/>
    <property type="evidence" value="ECO:0007669"/>
    <property type="project" value="TreeGrafter"/>
</dbReference>
<dbReference type="Gene3D" id="1.25.40.120">
    <property type="entry name" value="Protein prenylyltransferase"/>
    <property type="match status" value="1"/>
</dbReference>
<accession>A0A292PTK2</accession>
<dbReference type="SUPFAM" id="SSF48439">
    <property type="entry name" value="Protein prenylyltransferase"/>
    <property type="match status" value="1"/>
</dbReference>